<evidence type="ECO:0000313" key="2">
    <source>
        <dbReference type="Proteomes" id="UP000269872"/>
    </source>
</evidence>
<comment type="caution">
    <text evidence="1">The sequence shown here is derived from an EMBL/GenBank/DDBJ whole genome shotgun (WGS) entry which is preliminary data.</text>
</comment>
<protein>
    <submittedName>
        <fullName evidence="1">Uncharacterized protein</fullName>
    </submittedName>
</protein>
<gene>
    <name evidence="1" type="ORF">ALP05_02348</name>
</gene>
<dbReference type="EMBL" id="RBUY01000195">
    <property type="protein sequence ID" value="RMV69956.1"/>
    <property type="molecule type" value="Genomic_DNA"/>
</dbReference>
<proteinExistence type="predicted"/>
<reference evidence="1 2" key="1">
    <citation type="submission" date="2018-08" db="EMBL/GenBank/DDBJ databases">
        <title>Recombination of ecologically and evolutionarily significant loci maintains genetic cohesion in the Pseudomonas syringae species complex.</title>
        <authorList>
            <person name="Dillon M."/>
            <person name="Thakur S."/>
            <person name="Almeida R.N.D."/>
            <person name="Weir B.S."/>
            <person name="Guttman D.S."/>
        </authorList>
    </citation>
    <scope>NUCLEOTIDE SEQUENCE [LARGE SCALE GENOMIC DNA]</scope>
    <source>
        <strain evidence="1 2">ICMP 7496</strain>
    </source>
</reference>
<evidence type="ECO:0000313" key="1">
    <source>
        <dbReference type="EMBL" id="RMV69956.1"/>
    </source>
</evidence>
<organism evidence="1 2">
    <name type="scientific">Pseudomonas caricapapayae</name>
    <dbReference type="NCBI Taxonomy" id="46678"/>
    <lineage>
        <taxon>Bacteria</taxon>
        <taxon>Pseudomonadati</taxon>
        <taxon>Pseudomonadota</taxon>
        <taxon>Gammaproteobacteria</taxon>
        <taxon>Pseudomonadales</taxon>
        <taxon>Pseudomonadaceae</taxon>
        <taxon>Pseudomonas</taxon>
    </lineage>
</organism>
<accession>A0A3M6EQ92</accession>
<dbReference type="RefSeq" id="WP_122341446.1">
    <property type="nucleotide sequence ID" value="NZ_RBUY01000195.1"/>
</dbReference>
<name>A0A3M6EQ92_9PSED</name>
<dbReference type="Proteomes" id="UP000269872">
    <property type="component" value="Unassembled WGS sequence"/>
</dbReference>
<sequence length="91" mass="9955">MTNPKLIWTTHKLADGWVLLCVDANLEQPGEPEAMLGVRRAVHPFDFDEARNPVIAFTLVIAEMTHAIMWGVNGVQSATLLPASRARAFGA</sequence>
<dbReference type="AlphaFoldDB" id="A0A3M6EQ92"/>